<dbReference type="Pfam" id="PF14368">
    <property type="entry name" value="LTP_2"/>
    <property type="match status" value="1"/>
</dbReference>
<dbReference type="FunFam" id="1.10.110.10:FF:000001">
    <property type="entry name" value="Bifunctional inhibitor/lipid-transfer protein/seed storage 2S albumin superfamily protein"/>
    <property type="match status" value="1"/>
</dbReference>
<comment type="similarity">
    <text evidence="2">Belongs to the plant LTP family.</text>
</comment>
<dbReference type="Proteomes" id="UP001341281">
    <property type="component" value="Chromosome 02"/>
</dbReference>
<sequence length="313" mass="33163">MGFVHLGVRAAPTAAAVIAVVMMLGVAARADFAADRAECADQLMGLATCLTYVQDKATARAPTPDCCAGLKQVVAASKKCMCVLVKDRDEPALGFKINVTRAMDLPSLCNNPATFSDCPKILGMSPDAPEAAIFKEYARKHESNGTAIPAAATAIEKRDCTLPHTYRNRVAGAVQNSHETVVWWPYMNIHVTLLALAAVAPAGIHILRGRGPDRLLMNRKLSRLSVCAAVAVVRPTGDTRVECRRAERARPTVCPYACPRIREHAYVRGAAGKSSTSSAPATTGRAGAGGQPCASKLFFYLVSALLAFVSVVA</sequence>
<protein>
    <recommendedName>
        <fullName evidence="8">Bifunctional inhibitor/plant lipid transfer protein/seed storage helical domain-containing protein</fullName>
    </recommendedName>
</protein>
<feature type="domain" description="Bifunctional inhibitor/plant lipid transfer protein/seed storage helical" evidence="8">
    <location>
        <begin position="39"/>
        <end position="118"/>
    </location>
</feature>
<keyword evidence="4" id="KW-0732">Signal</keyword>
<dbReference type="GO" id="GO:0098552">
    <property type="term" value="C:side of membrane"/>
    <property type="evidence" value="ECO:0007669"/>
    <property type="project" value="UniProtKB-KW"/>
</dbReference>
<evidence type="ECO:0000256" key="6">
    <source>
        <dbReference type="ARBA" id="ARBA00023180"/>
    </source>
</evidence>
<evidence type="ECO:0000256" key="5">
    <source>
        <dbReference type="ARBA" id="ARBA00023157"/>
    </source>
</evidence>
<dbReference type="SMART" id="SM00499">
    <property type="entry name" value="AAI"/>
    <property type="match status" value="1"/>
</dbReference>
<dbReference type="CDD" id="cd00010">
    <property type="entry name" value="AAI_LTSS"/>
    <property type="match status" value="1"/>
</dbReference>
<evidence type="ECO:0000259" key="8">
    <source>
        <dbReference type="SMART" id="SM00499"/>
    </source>
</evidence>
<dbReference type="SUPFAM" id="SSF47699">
    <property type="entry name" value="Bifunctional inhibitor/lipid-transfer protein/seed storage 2S albumin"/>
    <property type="match status" value="1"/>
</dbReference>
<evidence type="ECO:0000256" key="1">
    <source>
        <dbReference type="ARBA" id="ARBA00004609"/>
    </source>
</evidence>
<reference evidence="9 10" key="1">
    <citation type="submission" date="2024-02" db="EMBL/GenBank/DDBJ databases">
        <title>High-quality chromosome-scale genome assembly of Pensacola bahiagrass (Paspalum notatum Flugge var. saurae).</title>
        <authorList>
            <person name="Vega J.M."/>
            <person name="Podio M."/>
            <person name="Orjuela J."/>
            <person name="Siena L.A."/>
            <person name="Pessino S.C."/>
            <person name="Combes M.C."/>
            <person name="Mariac C."/>
            <person name="Albertini E."/>
            <person name="Pupilli F."/>
            <person name="Ortiz J.P.A."/>
            <person name="Leblanc O."/>
        </authorList>
    </citation>
    <scope>NUCLEOTIDE SEQUENCE [LARGE SCALE GENOMIC DNA]</scope>
    <source>
        <strain evidence="9">R1</strain>
        <tissue evidence="9">Leaf</tissue>
    </source>
</reference>
<dbReference type="EMBL" id="CP144746">
    <property type="protein sequence ID" value="WVZ60912.1"/>
    <property type="molecule type" value="Genomic_DNA"/>
</dbReference>
<dbReference type="GO" id="GO:0005886">
    <property type="term" value="C:plasma membrane"/>
    <property type="evidence" value="ECO:0007669"/>
    <property type="project" value="UniProtKB-SubCell"/>
</dbReference>
<evidence type="ECO:0000256" key="4">
    <source>
        <dbReference type="ARBA" id="ARBA00022729"/>
    </source>
</evidence>
<accession>A0AAQ3WGR9</accession>
<proteinExistence type="inferred from homology"/>
<comment type="subcellular location">
    <subcellularLocation>
        <location evidence="1">Cell membrane</location>
        <topology evidence="1">Lipid-anchor</topology>
        <topology evidence="1">GPI-anchor</topology>
    </subcellularLocation>
</comment>
<organism evidence="9 10">
    <name type="scientific">Paspalum notatum var. saurae</name>
    <dbReference type="NCBI Taxonomy" id="547442"/>
    <lineage>
        <taxon>Eukaryota</taxon>
        <taxon>Viridiplantae</taxon>
        <taxon>Streptophyta</taxon>
        <taxon>Embryophyta</taxon>
        <taxon>Tracheophyta</taxon>
        <taxon>Spermatophyta</taxon>
        <taxon>Magnoliopsida</taxon>
        <taxon>Liliopsida</taxon>
        <taxon>Poales</taxon>
        <taxon>Poaceae</taxon>
        <taxon>PACMAD clade</taxon>
        <taxon>Panicoideae</taxon>
        <taxon>Andropogonodae</taxon>
        <taxon>Paspaleae</taxon>
        <taxon>Paspalinae</taxon>
        <taxon>Paspalum</taxon>
    </lineage>
</organism>
<evidence type="ECO:0000313" key="9">
    <source>
        <dbReference type="EMBL" id="WVZ60912.1"/>
    </source>
</evidence>
<dbReference type="PANTHER" id="PTHR33044">
    <property type="entry name" value="BIFUNCTIONAL INHIBITOR/LIPID-TRANSFER PROTEIN/SEED STORAGE 2S ALBUMIN SUPERFAMILY PROTEIN-RELATED"/>
    <property type="match status" value="1"/>
</dbReference>
<keyword evidence="3" id="KW-0472">Membrane</keyword>
<evidence type="ECO:0000256" key="3">
    <source>
        <dbReference type="ARBA" id="ARBA00022622"/>
    </source>
</evidence>
<evidence type="ECO:0000256" key="2">
    <source>
        <dbReference type="ARBA" id="ARBA00009748"/>
    </source>
</evidence>
<evidence type="ECO:0000256" key="7">
    <source>
        <dbReference type="ARBA" id="ARBA00023288"/>
    </source>
</evidence>
<name>A0AAQ3WGR9_PASNO</name>
<dbReference type="InterPro" id="IPR043325">
    <property type="entry name" value="LTSS"/>
</dbReference>
<dbReference type="InterPro" id="IPR016140">
    <property type="entry name" value="Bifunc_inhib/LTP/seed_store"/>
</dbReference>
<keyword evidence="7" id="KW-0449">Lipoprotein</keyword>
<dbReference type="Gene3D" id="1.10.110.10">
    <property type="entry name" value="Plant lipid-transfer and hydrophobic proteins"/>
    <property type="match status" value="1"/>
</dbReference>
<keyword evidence="6" id="KW-0325">Glycoprotein</keyword>
<keyword evidence="3" id="KW-0336">GPI-anchor</keyword>
<dbReference type="InterPro" id="IPR036312">
    <property type="entry name" value="Bifun_inhib/LTP/seed_sf"/>
</dbReference>
<keyword evidence="5" id="KW-1015">Disulfide bond</keyword>
<dbReference type="AlphaFoldDB" id="A0AAQ3WGR9"/>
<evidence type="ECO:0000313" key="10">
    <source>
        <dbReference type="Proteomes" id="UP001341281"/>
    </source>
</evidence>
<keyword evidence="10" id="KW-1185">Reference proteome</keyword>
<gene>
    <name evidence="9" type="ORF">U9M48_010871</name>
</gene>